<proteinExistence type="predicted"/>
<keyword evidence="2" id="KW-1185">Reference proteome</keyword>
<protein>
    <submittedName>
        <fullName evidence="1">Uncharacterized protein</fullName>
    </submittedName>
</protein>
<dbReference type="EMBL" id="JAHDVG010000487">
    <property type="protein sequence ID" value="KAH1167018.1"/>
    <property type="molecule type" value="Genomic_DNA"/>
</dbReference>
<dbReference type="AlphaFoldDB" id="A0A9D3WTF9"/>
<accession>A0A9D3WTF9</accession>
<dbReference type="Proteomes" id="UP000827986">
    <property type="component" value="Unassembled WGS sequence"/>
</dbReference>
<organism evidence="1 2">
    <name type="scientific">Mauremys mutica</name>
    <name type="common">yellowpond turtle</name>
    <dbReference type="NCBI Taxonomy" id="74926"/>
    <lineage>
        <taxon>Eukaryota</taxon>
        <taxon>Metazoa</taxon>
        <taxon>Chordata</taxon>
        <taxon>Craniata</taxon>
        <taxon>Vertebrata</taxon>
        <taxon>Euteleostomi</taxon>
        <taxon>Archelosauria</taxon>
        <taxon>Testudinata</taxon>
        <taxon>Testudines</taxon>
        <taxon>Cryptodira</taxon>
        <taxon>Durocryptodira</taxon>
        <taxon>Testudinoidea</taxon>
        <taxon>Geoemydidae</taxon>
        <taxon>Geoemydinae</taxon>
        <taxon>Mauremys</taxon>
    </lineage>
</organism>
<comment type="caution">
    <text evidence="1">The sequence shown here is derived from an EMBL/GenBank/DDBJ whole genome shotgun (WGS) entry which is preliminary data.</text>
</comment>
<name>A0A9D3WTF9_9SAUR</name>
<sequence>MPDLNHISGVGLTLANPGACTTGLEEGAGARLPSQQSATSNRDPLPRFACCLASRGPSGSGGRSSLATADWRTLQPQLCNSHCCTSSQPAGFKCHSKHPQISFLLVSAFFRSINSAQHCISAALVFYSERVSRSPTPFRSQAKST</sequence>
<evidence type="ECO:0000313" key="1">
    <source>
        <dbReference type="EMBL" id="KAH1167018.1"/>
    </source>
</evidence>
<evidence type="ECO:0000313" key="2">
    <source>
        <dbReference type="Proteomes" id="UP000827986"/>
    </source>
</evidence>
<gene>
    <name evidence="1" type="ORF">KIL84_016190</name>
</gene>
<reference evidence="1" key="1">
    <citation type="submission" date="2021-09" db="EMBL/GenBank/DDBJ databases">
        <title>The genome of Mauremys mutica provides insights into the evolution of semi-aquatic lifestyle.</title>
        <authorList>
            <person name="Gong S."/>
            <person name="Gao Y."/>
        </authorList>
    </citation>
    <scope>NUCLEOTIDE SEQUENCE</scope>
    <source>
        <strain evidence="1">MM-2020</strain>
        <tissue evidence="1">Muscle</tissue>
    </source>
</reference>